<sequence length="838" mass="95317">MTGLIICEKPNVAKKIADALGKPKKKSQNKVPYYEVDTQGKTYYVASAVGHLYTLIEKNKTKFGDYPTYDIDWAPASTVEGKEYVQKYINVLKKLSKDANEYYVATDWDIEGELIGYHALHYACGQDIAKRMRFSSLTKKEIVKSFENTDSIDFGLVDAGDSRHKIDWFFGINISRALMQAISSAKRWKTMSTGRVQGPALAFLVEKELEIQKFIPVPYWVINANLKNNNGNNNTEEEAPLIATHEIDKFWDEEEANNAYSNVEGQKEAIVEEIKKNKKKIKPYPPFDLGTLQRESHNAFRYSPKRTQEIAQKLYEKGYCSYPRTSSQKLPKDAEYMNEVLNKLLKSKEYGKYASEILEKNLKPIEGKKDDPAHPAIHPVDVPKEALPDDEQKLYNLIARRALAAFWDDAEREYSKVTLNINGEKFKLSGSRTTHEGWHEIYYFTKFDENELPEMKKGTILSIESTEKLSKETKPPKRYTMASIIKELETRQLGTKATRADILEKLTKRGYVIEDGSLSVTELGIGVIETLKKYCPEIVEETLTRDLEDKLEKIQDHKIKKEQVIDETKVKLSQILDEFRKKEKEIGAELVEKIDSTNRSLQIIGKCNCGGDLIIIKYKGKSRFVGCSNYPNCEITYPLPQKGAIKIPNKVCEVCGLPIINYMGKDLCVNIECSSRISEEDKKLLEKIENEKEGEKKCPKCDGVLTIKRGAFGVFRGCSNYPTCKYTENLKGESNEKEIVGKCPKCGSDLVKRKGRFGEFIGCSNYPKCRHTEKIKKEGEEDKVEKKETKKATTKKSTAKKTTAKKATTKKTTKKTATKKADSKTATKTKKATTKKKE</sequence>
<feature type="compositionally biased region" description="Basic and acidic residues" evidence="13">
    <location>
        <begin position="777"/>
        <end position="791"/>
    </location>
</feature>
<feature type="domain" description="Topo IA-type catalytic" evidence="15">
    <location>
        <begin position="153"/>
        <end position="576"/>
    </location>
</feature>
<dbReference type="GO" id="GO:0006310">
    <property type="term" value="P:DNA recombination"/>
    <property type="evidence" value="ECO:0007669"/>
    <property type="project" value="TreeGrafter"/>
</dbReference>
<dbReference type="SUPFAM" id="SSF57783">
    <property type="entry name" value="Zinc beta-ribbon"/>
    <property type="match status" value="2"/>
</dbReference>
<keyword evidence="6" id="KW-0862">Zinc</keyword>
<evidence type="ECO:0000256" key="1">
    <source>
        <dbReference type="ARBA" id="ARBA00000213"/>
    </source>
</evidence>
<dbReference type="Pfam" id="PF01396">
    <property type="entry name" value="Zn_ribbon_Top1"/>
    <property type="match status" value="3"/>
</dbReference>
<gene>
    <name evidence="11" type="primary">topA</name>
    <name evidence="16" type="ORF">J3E07_000613</name>
</gene>
<feature type="region of interest" description="Interaction with DNA" evidence="11">
    <location>
        <begin position="192"/>
        <end position="197"/>
    </location>
</feature>
<dbReference type="SMART" id="SM00493">
    <property type="entry name" value="TOPRIM"/>
    <property type="match status" value="1"/>
</dbReference>
<dbReference type="NCBIfam" id="TIGR01057">
    <property type="entry name" value="topA_arch"/>
    <property type="match status" value="1"/>
</dbReference>
<dbReference type="GO" id="GO:0006281">
    <property type="term" value="P:DNA repair"/>
    <property type="evidence" value="ECO:0007669"/>
    <property type="project" value="TreeGrafter"/>
</dbReference>
<evidence type="ECO:0000256" key="10">
    <source>
        <dbReference type="ARBA" id="ARBA00023235"/>
    </source>
</evidence>
<dbReference type="GO" id="GO:0003917">
    <property type="term" value="F:DNA topoisomerase type I (single strand cut, ATP-independent) activity"/>
    <property type="evidence" value="ECO:0007669"/>
    <property type="project" value="UniProtKB-UniRule"/>
</dbReference>
<dbReference type="Pfam" id="PF01751">
    <property type="entry name" value="Toprim"/>
    <property type="match status" value="1"/>
</dbReference>
<evidence type="ECO:0000256" key="2">
    <source>
        <dbReference type="ARBA" id="ARBA00009446"/>
    </source>
</evidence>
<feature type="region of interest" description="Disordered" evidence="13">
    <location>
        <begin position="777"/>
        <end position="838"/>
    </location>
</feature>
<evidence type="ECO:0000256" key="9">
    <source>
        <dbReference type="ARBA" id="ARBA00023125"/>
    </source>
</evidence>
<dbReference type="InterPro" id="IPR005739">
    <property type="entry name" value="TopoI_arch"/>
</dbReference>
<dbReference type="InterPro" id="IPR013826">
    <property type="entry name" value="Topo_IA_cen_sub3"/>
</dbReference>
<dbReference type="Pfam" id="PF01131">
    <property type="entry name" value="Topoisom_bac"/>
    <property type="match status" value="1"/>
</dbReference>
<dbReference type="Proteomes" id="UP000740329">
    <property type="component" value="Unassembled WGS sequence"/>
</dbReference>
<comment type="similarity">
    <text evidence="2 11">Belongs to the type IA topoisomerase family.</text>
</comment>
<evidence type="ECO:0000313" key="17">
    <source>
        <dbReference type="Proteomes" id="UP000740329"/>
    </source>
</evidence>
<dbReference type="InterPro" id="IPR003602">
    <property type="entry name" value="Topo_IA_DNA-bd_dom"/>
</dbReference>
<dbReference type="SMART" id="SM00437">
    <property type="entry name" value="TOP1Ac"/>
    <property type="match status" value="1"/>
</dbReference>
<dbReference type="InterPro" id="IPR023405">
    <property type="entry name" value="Topo_IA_core_domain"/>
</dbReference>
<accession>A0A8J7S0M4</accession>
<comment type="catalytic activity">
    <reaction evidence="1 11">
        <text>ATP-independent breakage of single-stranded DNA, followed by passage and rejoining.</text>
        <dbReference type="EC" id="5.6.2.1"/>
    </reaction>
</comment>
<evidence type="ECO:0000256" key="12">
    <source>
        <dbReference type="SAM" id="Coils"/>
    </source>
</evidence>
<feature type="site" description="Interaction with DNA" evidence="11">
    <location>
        <position position="509"/>
    </location>
</feature>
<dbReference type="Gene3D" id="1.10.290.10">
    <property type="entry name" value="Topoisomerase I, domain 4"/>
    <property type="match status" value="1"/>
</dbReference>
<evidence type="ECO:0000256" key="6">
    <source>
        <dbReference type="ARBA" id="ARBA00022833"/>
    </source>
</evidence>
<evidence type="ECO:0000256" key="11">
    <source>
        <dbReference type="HAMAP-Rule" id="MF_00952"/>
    </source>
</evidence>
<evidence type="ECO:0000256" key="7">
    <source>
        <dbReference type="ARBA" id="ARBA00022842"/>
    </source>
</evidence>
<organism evidence="16 17">
    <name type="scientific">Methanococcus voltae</name>
    <dbReference type="NCBI Taxonomy" id="2188"/>
    <lineage>
        <taxon>Archaea</taxon>
        <taxon>Methanobacteriati</taxon>
        <taxon>Methanobacteriota</taxon>
        <taxon>Methanomada group</taxon>
        <taxon>Methanococci</taxon>
        <taxon>Methanococcales</taxon>
        <taxon>Methanococcaceae</taxon>
        <taxon>Methanococcus</taxon>
    </lineage>
</organism>
<feature type="coiled-coil region" evidence="12">
    <location>
        <begin position="547"/>
        <end position="585"/>
    </location>
</feature>
<keyword evidence="8 11" id="KW-0799">Topoisomerase</keyword>
<dbReference type="Gene3D" id="1.10.460.10">
    <property type="entry name" value="Topoisomerase I, domain 2"/>
    <property type="match status" value="1"/>
</dbReference>
<evidence type="ECO:0000256" key="8">
    <source>
        <dbReference type="ARBA" id="ARBA00023029"/>
    </source>
</evidence>
<dbReference type="CDD" id="cd03362">
    <property type="entry name" value="TOPRIM_TopoIA_TopoIII"/>
    <property type="match status" value="1"/>
</dbReference>
<feature type="site" description="Interaction with DNA" evidence="11">
    <location>
        <position position="167"/>
    </location>
</feature>
<dbReference type="GO" id="GO:0008270">
    <property type="term" value="F:zinc ion binding"/>
    <property type="evidence" value="ECO:0007669"/>
    <property type="project" value="UniProtKB-KW"/>
</dbReference>
<comment type="function">
    <text evidence="11">Releases the supercoiling and torsional tension of DNA, which is introduced during the DNA replication and transcription, by transiently cleaving and rejoining one strand of the DNA duplex. Introduces a single-strand break via transesterification at a target site in duplex DNA. The scissile phosphodiester is attacked by the catalytic tyrosine of the enzyme, resulting in the formation of a DNA-(5'-phosphotyrosyl)-enzyme intermediate and the expulsion of a 3'-OH DNA strand. The free DNA strand then undergoes passage around the unbroken strand, thus removing DNA supercoils. Finally, in the religation step, the DNA 3'-OH attacks the covalent intermediate to expel the active-site tyrosine and restore the DNA phosphodiester backbone.</text>
</comment>
<evidence type="ECO:0000256" key="3">
    <source>
        <dbReference type="ARBA" id="ARBA00022723"/>
    </source>
</evidence>
<evidence type="ECO:0000259" key="14">
    <source>
        <dbReference type="PROSITE" id="PS50880"/>
    </source>
</evidence>
<dbReference type="Gene3D" id="3.40.50.140">
    <property type="match status" value="1"/>
</dbReference>
<comment type="caution">
    <text evidence="16">The sequence shown here is derived from an EMBL/GenBank/DDBJ whole genome shotgun (WGS) entry which is preliminary data.</text>
</comment>
<keyword evidence="7" id="KW-0460">Magnesium</keyword>
<feature type="site" description="Interaction with DNA" evidence="11">
    <location>
        <position position="51"/>
    </location>
</feature>
<dbReference type="SUPFAM" id="SSF56712">
    <property type="entry name" value="Prokaryotic type I DNA topoisomerase"/>
    <property type="match status" value="1"/>
</dbReference>
<dbReference type="GO" id="GO:0006265">
    <property type="term" value="P:DNA topological change"/>
    <property type="evidence" value="ECO:0007669"/>
    <property type="project" value="UniProtKB-UniRule"/>
</dbReference>
<dbReference type="PROSITE" id="PS52039">
    <property type="entry name" value="TOPO_IA_2"/>
    <property type="match status" value="1"/>
</dbReference>
<dbReference type="SMART" id="SM00436">
    <property type="entry name" value="TOP1Bc"/>
    <property type="match status" value="1"/>
</dbReference>
<feature type="site" description="Interaction with DNA" evidence="11">
    <location>
        <position position="163"/>
    </location>
</feature>
<feature type="domain" description="Toprim" evidence="14">
    <location>
        <begin position="2"/>
        <end position="138"/>
    </location>
</feature>
<dbReference type="EC" id="5.6.2.1" evidence="11"/>
<keyword evidence="10 11" id="KW-0413">Isomerase</keyword>
<dbReference type="CDD" id="cd00186">
    <property type="entry name" value="TOP1Ac"/>
    <property type="match status" value="1"/>
</dbReference>
<dbReference type="PROSITE" id="PS50880">
    <property type="entry name" value="TOPRIM"/>
    <property type="match status" value="1"/>
</dbReference>
<keyword evidence="4" id="KW-0677">Repeat</keyword>
<evidence type="ECO:0000256" key="4">
    <source>
        <dbReference type="ARBA" id="ARBA00022737"/>
    </source>
</evidence>
<dbReference type="InterPro" id="IPR006171">
    <property type="entry name" value="TOPRIM_dom"/>
</dbReference>
<dbReference type="InterPro" id="IPR028612">
    <property type="entry name" value="Topoisom_1_IA"/>
</dbReference>
<dbReference type="AlphaFoldDB" id="A0A8J7S0M4"/>
<feature type="site" description="Interaction with DNA" evidence="11">
    <location>
        <position position="324"/>
    </location>
</feature>
<reference evidence="16" key="1">
    <citation type="submission" date="2021-03" db="EMBL/GenBank/DDBJ databases">
        <title>Genomic Encyclopedia of Type Strains, Phase IV (KMG-V): Genome sequencing to study the core and pangenomes of soil and plant-associated prokaryotes.</title>
        <authorList>
            <person name="Whitman W."/>
        </authorList>
    </citation>
    <scope>NUCLEOTIDE SEQUENCE</scope>
    <source>
        <strain evidence="16">C4</strain>
    </source>
</reference>
<comment type="caution">
    <text evidence="11">Lacks conserved residue(s) required for the propagation of feature annotation.</text>
</comment>
<dbReference type="InterPro" id="IPR000380">
    <property type="entry name" value="Topo_IA"/>
</dbReference>
<dbReference type="InterPro" id="IPR034144">
    <property type="entry name" value="TOPRIM_TopoIII"/>
</dbReference>
<dbReference type="InterPro" id="IPR013825">
    <property type="entry name" value="Topo_IA_cen_sub2"/>
</dbReference>
<dbReference type="PANTHER" id="PTHR11390">
    <property type="entry name" value="PROKARYOTIC DNA TOPOISOMERASE"/>
    <property type="match status" value="1"/>
</dbReference>
<dbReference type="InterPro" id="IPR003601">
    <property type="entry name" value="Topo_IA_2"/>
</dbReference>
<feature type="compositionally biased region" description="Basic residues" evidence="13">
    <location>
        <begin position="792"/>
        <end position="818"/>
    </location>
</feature>
<feature type="active site" description="O-(5'-phospho-DNA)-tyrosine intermediate" evidence="11">
    <location>
        <position position="322"/>
    </location>
</feature>
<dbReference type="InterPro" id="IPR013824">
    <property type="entry name" value="Topo_IA_cen_sub1"/>
</dbReference>
<dbReference type="Gene3D" id="3.30.65.10">
    <property type="entry name" value="Bacterial Topoisomerase I, domain 1"/>
    <property type="match status" value="2"/>
</dbReference>
<dbReference type="RefSeq" id="WP_209590669.1">
    <property type="nucleotide sequence ID" value="NZ_JAGGMV010000001.1"/>
</dbReference>
<protein>
    <recommendedName>
        <fullName evidence="11">DNA topoisomerase 1</fullName>
        <ecNumber evidence="11">5.6.2.1</ecNumber>
    </recommendedName>
    <alternativeName>
        <fullName evidence="11">DNA topoisomerase I</fullName>
    </alternativeName>
</protein>
<keyword evidence="12" id="KW-0175">Coiled coil</keyword>
<dbReference type="HAMAP" id="MF_00952">
    <property type="entry name" value="Topoisom_1_prok"/>
    <property type="match status" value="1"/>
</dbReference>
<dbReference type="GO" id="GO:0005694">
    <property type="term" value="C:chromosome"/>
    <property type="evidence" value="ECO:0007669"/>
    <property type="project" value="InterPro"/>
</dbReference>
<evidence type="ECO:0000256" key="5">
    <source>
        <dbReference type="ARBA" id="ARBA00022771"/>
    </source>
</evidence>
<evidence type="ECO:0000313" key="16">
    <source>
        <dbReference type="EMBL" id="MBP2201215.1"/>
    </source>
</evidence>
<name>A0A8J7S0M4_METVO</name>
<feature type="compositionally biased region" description="Basic residues" evidence="13">
    <location>
        <begin position="827"/>
        <end position="838"/>
    </location>
</feature>
<keyword evidence="5" id="KW-0863">Zinc-finger</keyword>
<dbReference type="PANTHER" id="PTHR11390:SF26">
    <property type="entry name" value="DNA TOPOISOMERASE 1"/>
    <property type="match status" value="1"/>
</dbReference>
<dbReference type="GO" id="GO:0003677">
    <property type="term" value="F:DNA binding"/>
    <property type="evidence" value="ECO:0007669"/>
    <property type="project" value="UniProtKB-KW"/>
</dbReference>
<evidence type="ECO:0000256" key="13">
    <source>
        <dbReference type="SAM" id="MobiDB-lite"/>
    </source>
</evidence>
<comment type="subunit">
    <text evidence="11">Monomer.</text>
</comment>
<dbReference type="EMBL" id="JAGGMV010000001">
    <property type="protein sequence ID" value="MBP2201215.1"/>
    <property type="molecule type" value="Genomic_DNA"/>
</dbReference>
<dbReference type="Gene3D" id="2.70.20.10">
    <property type="entry name" value="Topoisomerase I, domain 3"/>
    <property type="match status" value="1"/>
</dbReference>
<proteinExistence type="inferred from homology"/>
<keyword evidence="3" id="KW-0479">Metal-binding</keyword>
<evidence type="ECO:0000259" key="15">
    <source>
        <dbReference type="PROSITE" id="PS52039"/>
    </source>
</evidence>
<dbReference type="InterPro" id="IPR013498">
    <property type="entry name" value="Topo_IA_Znf"/>
</dbReference>
<keyword evidence="9 11" id="KW-0238">DNA-binding</keyword>
<dbReference type="InterPro" id="IPR013497">
    <property type="entry name" value="Topo_IA_cen"/>
</dbReference>
<dbReference type="PRINTS" id="PR00417">
    <property type="entry name" value="PRTPISMRASEI"/>
</dbReference>